<dbReference type="PATRIC" id="fig|1268072.3.peg.2234"/>
<dbReference type="Proteomes" id="UP000019772">
    <property type="component" value="Chromosome"/>
</dbReference>
<gene>
    <name evidence="1" type="ORF">PSAB_10740</name>
</gene>
<dbReference type="RefSeq" id="WP_025334612.1">
    <property type="nucleotide sequence ID" value="NZ_CP004078.1"/>
</dbReference>
<name>X4ZY02_9BACL</name>
<dbReference type="EMBL" id="CP004078">
    <property type="protein sequence ID" value="AHV97078.1"/>
    <property type="molecule type" value="Genomic_DNA"/>
</dbReference>
<accession>X4ZY02</accession>
<dbReference type="STRING" id="1268072.PSAB_10740"/>
<proteinExistence type="predicted"/>
<protein>
    <submittedName>
        <fullName evidence="1">Uncharacterized protein</fullName>
    </submittedName>
</protein>
<dbReference type="AlphaFoldDB" id="X4ZY02"/>
<evidence type="ECO:0000313" key="1">
    <source>
        <dbReference type="EMBL" id="AHV97078.1"/>
    </source>
</evidence>
<keyword evidence="2" id="KW-1185">Reference proteome</keyword>
<evidence type="ECO:0000313" key="2">
    <source>
        <dbReference type="Proteomes" id="UP000019772"/>
    </source>
</evidence>
<dbReference type="HOGENOM" id="CLU_2899976_0_0_9"/>
<reference evidence="1 2" key="1">
    <citation type="journal article" date="2014" name="PLoS Genet.">
        <title>Comparative Genomic Analysis of N2-Fixing and Non-N2-Fixing Paenibacillus spp.: Organization, Evolution and Expression of the Nitrogen Fixation Genes.</title>
        <authorList>
            <person name="Xie J.B."/>
            <person name="Du Z."/>
            <person name="Bai L."/>
            <person name="Tian C."/>
            <person name="Zhang Y."/>
            <person name="Xie J.Y."/>
            <person name="Wang T."/>
            <person name="Liu X."/>
            <person name="Chen X."/>
            <person name="Cheng Q."/>
            <person name="Chen S."/>
            <person name="Li J."/>
        </authorList>
    </citation>
    <scope>NUCLEOTIDE SEQUENCE [LARGE SCALE GENOMIC DNA]</scope>
    <source>
        <strain evidence="1 2">T27</strain>
    </source>
</reference>
<sequence length="62" mass="7049">MKNIEQLIQRRKQLQFVKATLNRNALLTTAEGMMYVKCLALLAKTEIQLGEKEKGRTANATK</sequence>
<dbReference type="KEGG" id="psab:PSAB_10740"/>
<organism evidence="1 2">
    <name type="scientific">Paenibacillus sabinae T27</name>
    <dbReference type="NCBI Taxonomy" id="1268072"/>
    <lineage>
        <taxon>Bacteria</taxon>
        <taxon>Bacillati</taxon>
        <taxon>Bacillota</taxon>
        <taxon>Bacilli</taxon>
        <taxon>Bacillales</taxon>
        <taxon>Paenibacillaceae</taxon>
        <taxon>Paenibacillus</taxon>
    </lineage>
</organism>